<dbReference type="Proteomes" id="UP000230233">
    <property type="component" value="Chromosome V"/>
</dbReference>
<sequence>MMTALYRLHCSLEPNSLTIKFHAFYNHMSTHTLKFGYKHTSEVFEREHKNLMNSVHHQSTNCEQSIIVKYACGQIAGNLLETVKDGLTQRNDYTSCMKSERDSKRCHVSSNVGNYVFSASGFFDSKFTSSSMVCYKNEEDEIKFGKIELILRETEKMFLIVEEYEVETATTVEERIEGVGISLLAKEVLISCRNLPRVYGHVIGSAHAVVPVETVISAAIEIFLDGEKYIMMNI</sequence>
<gene>
    <name evidence="1" type="primary">Cnig_chr_V.g20930</name>
    <name evidence="1" type="ORF">B9Z55_020930</name>
</gene>
<proteinExistence type="predicted"/>
<keyword evidence="2" id="KW-1185">Reference proteome</keyword>
<dbReference type="AlphaFoldDB" id="A0A2G5TQC7"/>
<dbReference type="OrthoDB" id="10606727at2759"/>
<reference evidence="2" key="1">
    <citation type="submission" date="2017-10" db="EMBL/GenBank/DDBJ databases">
        <title>Rapid genome shrinkage in a self-fertile nematode reveals novel sperm competition proteins.</title>
        <authorList>
            <person name="Yin D."/>
            <person name="Schwarz E.M."/>
            <person name="Thomas C.G."/>
            <person name="Felde R.L."/>
            <person name="Korf I.F."/>
            <person name="Cutter A.D."/>
            <person name="Schartner C.M."/>
            <person name="Ralston E.J."/>
            <person name="Meyer B.J."/>
            <person name="Haag E.S."/>
        </authorList>
    </citation>
    <scope>NUCLEOTIDE SEQUENCE [LARGE SCALE GENOMIC DNA]</scope>
    <source>
        <strain evidence="2">JU1422</strain>
    </source>
</reference>
<name>A0A2G5TQC7_9PELO</name>
<protein>
    <submittedName>
        <fullName evidence="1">Uncharacterized protein</fullName>
    </submittedName>
</protein>
<dbReference type="EMBL" id="PDUG01000005">
    <property type="protein sequence ID" value="PIC29301.1"/>
    <property type="molecule type" value="Genomic_DNA"/>
</dbReference>
<organism evidence="1 2">
    <name type="scientific">Caenorhabditis nigoni</name>
    <dbReference type="NCBI Taxonomy" id="1611254"/>
    <lineage>
        <taxon>Eukaryota</taxon>
        <taxon>Metazoa</taxon>
        <taxon>Ecdysozoa</taxon>
        <taxon>Nematoda</taxon>
        <taxon>Chromadorea</taxon>
        <taxon>Rhabditida</taxon>
        <taxon>Rhabditina</taxon>
        <taxon>Rhabditomorpha</taxon>
        <taxon>Rhabditoidea</taxon>
        <taxon>Rhabditidae</taxon>
        <taxon>Peloderinae</taxon>
        <taxon>Caenorhabditis</taxon>
    </lineage>
</organism>
<evidence type="ECO:0000313" key="2">
    <source>
        <dbReference type="Proteomes" id="UP000230233"/>
    </source>
</evidence>
<accession>A0A2G5TQC7</accession>
<comment type="caution">
    <text evidence="1">The sequence shown here is derived from an EMBL/GenBank/DDBJ whole genome shotgun (WGS) entry which is preliminary data.</text>
</comment>
<evidence type="ECO:0000313" key="1">
    <source>
        <dbReference type="EMBL" id="PIC29301.1"/>
    </source>
</evidence>